<dbReference type="Gene3D" id="3.60.21.10">
    <property type="match status" value="1"/>
</dbReference>
<evidence type="ECO:0000259" key="2">
    <source>
        <dbReference type="Pfam" id="PF00149"/>
    </source>
</evidence>
<dbReference type="PIRSF" id="PIRSF033091">
    <property type="entry name" value="Pesterase_YhaO"/>
    <property type="match status" value="1"/>
</dbReference>
<feature type="domain" description="Calcineurin-like phosphoesterase" evidence="2">
    <location>
        <begin position="1"/>
        <end position="199"/>
    </location>
</feature>
<accession>A0A0A1GSZ2</accession>
<gene>
    <name evidence="3" type="ORF">LOOC260_108770</name>
</gene>
<dbReference type="CDD" id="cd00840">
    <property type="entry name" value="MPP_Mre11_N"/>
    <property type="match status" value="1"/>
</dbReference>
<reference evidence="3 4" key="1">
    <citation type="submission" date="2014-11" db="EMBL/GenBank/DDBJ databases">
        <title>Complete genome sequence and analysis of Lactobacillus hokkaidonensis LOOC260T.</title>
        <authorList>
            <person name="Tanizawa Y."/>
            <person name="Tohno M."/>
            <person name="Kaminuma E."/>
            <person name="Nakamura Y."/>
            <person name="Arita M."/>
        </authorList>
    </citation>
    <scope>NUCLEOTIDE SEQUENCE [LARGE SCALE GENOMIC DNA]</scope>
    <source>
        <strain evidence="3 4">LOOC260</strain>
    </source>
</reference>
<dbReference type="GO" id="GO:0016787">
    <property type="term" value="F:hydrolase activity"/>
    <property type="evidence" value="ECO:0007669"/>
    <property type="project" value="UniProtKB-KW"/>
</dbReference>
<dbReference type="InterPro" id="IPR014576">
    <property type="entry name" value="Pesterase_YhaO"/>
</dbReference>
<dbReference type="SUPFAM" id="SSF56300">
    <property type="entry name" value="Metallo-dependent phosphatases"/>
    <property type="match status" value="1"/>
</dbReference>
<evidence type="ECO:0000313" key="3">
    <source>
        <dbReference type="EMBL" id="BAP85417.1"/>
    </source>
</evidence>
<protein>
    <submittedName>
        <fullName evidence="3">Metallophosphoesterase</fullName>
    </submittedName>
</protein>
<evidence type="ECO:0000313" key="4">
    <source>
        <dbReference type="Proteomes" id="UP000031620"/>
    </source>
</evidence>
<organism evidence="3 4">
    <name type="scientific">Paucilactobacillus hokkaidonensis JCM 18461</name>
    <dbReference type="NCBI Taxonomy" id="1291742"/>
    <lineage>
        <taxon>Bacteria</taxon>
        <taxon>Bacillati</taxon>
        <taxon>Bacillota</taxon>
        <taxon>Bacilli</taxon>
        <taxon>Lactobacillales</taxon>
        <taxon>Lactobacillaceae</taxon>
        <taxon>Paucilactobacillus</taxon>
    </lineage>
</organism>
<dbReference type="KEGG" id="lho:LOOC260_108770"/>
<dbReference type="Proteomes" id="UP000031620">
    <property type="component" value="Chromosome"/>
</dbReference>
<evidence type="ECO:0000256" key="1">
    <source>
        <dbReference type="ARBA" id="ARBA00022801"/>
    </source>
</evidence>
<proteinExistence type="predicted"/>
<dbReference type="RefSeq" id="WP_041093279.1">
    <property type="nucleotide sequence ID" value="NZ_AP014680.1"/>
</dbReference>
<dbReference type="AlphaFoldDB" id="A0A0A1GSZ2"/>
<dbReference type="InterPro" id="IPR041796">
    <property type="entry name" value="Mre11_N"/>
</dbReference>
<sequence>MKFIHTADLHLDSPFLGLQDAPEDLWQSIQQSTFTSFERIVDDALKFKIDFICIAGDIFDRDQRSIAAENFFVRQCSRLQDANIDVYLSYGNHDYQMVTDETKVLPANVHVFGNQVETKTLKLADKTTVAISGFSYGSRWIDDDQTSEYPIKANVDWQIGMLHGALTGLKNPHDNYAPFTVQELLDKNYDYWALGHIHKRQILHRNPIIAYCGNAQGRHRNEAGPKGYYLVTEENQQLVPEFHETAPIDWQTISLELEETDSAAELVTSLQRQVELQVNDTKLTLVSIQLTGSEKLTDELIVQLDNGSILARLQSQIKDTATLKFWPYEAKIRVSVDQPSFTSLDQHYWDEAAQTVFTHENITQLAEKLFQHSFIADQFSQPQTLTDLQQAVTMALQTTQNQEEQQDEDSANSN</sequence>
<dbReference type="InterPro" id="IPR004843">
    <property type="entry name" value="Calcineurin-like_PHP"/>
</dbReference>
<dbReference type="Pfam" id="PF00149">
    <property type="entry name" value="Metallophos"/>
    <property type="match status" value="1"/>
</dbReference>
<dbReference type="PANTHER" id="PTHR30337:SF7">
    <property type="entry name" value="PHOSPHOESTERASE"/>
    <property type="match status" value="1"/>
</dbReference>
<keyword evidence="1" id="KW-0378">Hydrolase</keyword>
<name>A0A0A1GSZ2_9LACO</name>
<dbReference type="STRING" id="1291742.LOOC260_108770"/>
<dbReference type="PANTHER" id="PTHR30337">
    <property type="entry name" value="COMPONENT OF ATP-DEPENDENT DSDNA EXONUCLEASE"/>
    <property type="match status" value="1"/>
</dbReference>
<dbReference type="HOGENOM" id="CLU_026621_4_1_9"/>
<dbReference type="InterPro" id="IPR029052">
    <property type="entry name" value="Metallo-depent_PP-like"/>
</dbReference>
<dbReference type="InterPro" id="IPR050535">
    <property type="entry name" value="DNA_Repair-Maintenance_Comp"/>
</dbReference>
<dbReference type="EMBL" id="AP014680">
    <property type="protein sequence ID" value="BAP85417.1"/>
    <property type="molecule type" value="Genomic_DNA"/>
</dbReference>